<dbReference type="Proteomes" id="UP001057402">
    <property type="component" value="Chromosome 12"/>
</dbReference>
<gene>
    <name evidence="1" type="ORF">MLD38_040099</name>
</gene>
<organism evidence="1 2">
    <name type="scientific">Melastoma candidum</name>
    <dbReference type="NCBI Taxonomy" id="119954"/>
    <lineage>
        <taxon>Eukaryota</taxon>
        <taxon>Viridiplantae</taxon>
        <taxon>Streptophyta</taxon>
        <taxon>Embryophyta</taxon>
        <taxon>Tracheophyta</taxon>
        <taxon>Spermatophyta</taxon>
        <taxon>Magnoliopsida</taxon>
        <taxon>eudicotyledons</taxon>
        <taxon>Gunneridae</taxon>
        <taxon>Pentapetalae</taxon>
        <taxon>rosids</taxon>
        <taxon>malvids</taxon>
        <taxon>Myrtales</taxon>
        <taxon>Melastomataceae</taxon>
        <taxon>Melastomatoideae</taxon>
        <taxon>Melastomateae</taxon>
        <taxon>Melastoma</taxon>
    </lineage>
</organism>
<proteinExistence type="predicted"/>
<comment type="caution">
    <text evidence="1">The sequence shown here is derived from an EMBL/GenBank/DDBJ whole genome shotgun (WGS) entry which is preliminary data.</text>
</comment>
<protein>
    <submittedName>
        <fullName evidence="1">Uncharacterized protein</fullName>
    </submittedName>
</protein>
<name>A0ACB9L479_9MYRT</name>
<accession>A0ACB9L479</accession>
<sequence length="415" mass="46742">MEGGGFHGRKAPFRACPPVTALDRFLSSQNNSTGYCCPKITGDVGLVADDIAAVGVDSVPWHGTADARPDEFLWANTIQEASFVGHAFVDHENSYEKWMYDERKPDEVVKEVPRKRIGASTKRTKRKQLPALVKGQWTDEEDRKLMELVNEYGIRRWALIAEKLVGRAGKQCRERWHNHLRPDIKKDGWSEEEERLLVEAHEAVGNRWAEIAKCIPGRTENTIKNHWNAAKRRQNSKRKNRRSGDSPKIKNPKSSVLEDYIRSKIGVRDNRSSESIISVEDPESNSEGPNSLILQPNDDELLYMQKLFGQNNQGGRHPLGEDNVTGSWLSGNCDSWNDPRVVNHYPTAHLCSDIYLSHLLNDAEVGFPAYCYGCGYTHSMKGSLTAIADEAGASIGTREMDLMELVSSSRFSQMM</sequence>
<dbReference type="EMBL" id="CM042891">
    <property type="protein sequence ID" value="KAI4304616.1"/>
    <property type="molecule type" value="Genomic_DNA"/>
</dbReference>
<evidence type="ECO:0000313" key="1">
    <source>
        <dbReference type="EMBL" id="KAI4304616.1"/>
    </source>
</evidence>
<reference evidence="2" key="1">
    <citation type="journal article" date="2023" name="Front. Plant Sci.">
        <title>Chromosomal-level genome assembly of Melastoma candidum provides insights into trichome evolution.</title>
        <authorList>
            <person name="Zhong Y."/>
            <person name="Wu W."/>
            <person name="Sun C."/>
            <person name="Zou P."/>
            <person name="Liu Y."/>
            <person name="Dai S."/>
            <person name="Zhou R."/>
        </authorList>
    </citation>
    <scope>NUCLEOTIDE SEQUENCE [LARGE SCALE GENOMIC DNA]</scope>
</reference>
<keyword evidence="2" id="KW-1185">Reference proteome</keyword>
<evidence type="ECO:0000313" key="2">
    <source>
        <dbReference type="Proteomes" id="UP001057402"/>
    </source>
</evidence>